<dbReference type="InterPro" id="IPR018710">
    <property type="entry name" value="DUF2232"/>
</dbReference>
<feature type="transmembrane region" description="Helical" evidence="1">
    <location>
        <begin position="142"/>
        <end position="158"/>
    </location>
</feature>
<keyword evidence="3" id="KW-1185">Reference proteome</keyword>
<dbReference type="RefSeq" id="WP_153340416.1">
    <property type="nucleotide sequence ID" value="NZ_WIVE01000002.1"/>
</dbReference>
<dbReference type="Proteomes" id="UP000434582">
    <property type="component" value="Unassembled WGS sequence"/>
</dbReference>
<feature type="transmembrane region" description="Helical" evidence="1">
    <location>
        <begin position="116"/>
        <end position="135"/>
    </location>
</feature>
<gene>
    <name evidence="2" type="ORF">GHC57_01465</name>
</gene>
<dbReference type="OrthoDB" id="7335270at2"/>
<feature type="transmembrane region" description="Helical" evidence="1">
    <location>
        <begin position="178"/>
        <end position="205"/>
    </location>
</feature>
<keyword evidence="1" id="KW-0812">Transmembrane</keyword>
<dbReference type="Pfam" id="PF09991">
    <property type="entry name" value="DUF2232"/>
    <property type="match status" value="1"/>
</dbReference>
<keyword evidence="1" id="KW-0472">Membrane</keyword>
<feature type="transmembrane region" description="Helical" evidence="1">
    <location>
        <begin position="55"/>
        <end position="79"/>
    </location>
</feature>
<evidence type="ECO:0000313" key="2">
    <source>
        <dbReference type="EMBL" id="MQX35180.1"/>
    </source>
</evidence>
<proteinExistence type="predicted"/>
<feature type="transmembrane region" description="Helical" evidence="1">
    <location>
        <begin position="217"/>
        <end position="241"/>
    </location>
</feature>
<comment type="caution">
    <text evidence="2">The sequence shown here is derived from an EMBL/GenBank/DDBJ whole genome shotgun (WGS) entry which is preliminary data.</text>
</comment>
<feature type="transmembrane region" description="Helical" evidence="1">
    <location>
        <begin position="7"/>
        <end position="25"/>
    </location>
</feature>
<dbReference type="AlphaFoldDB" id="A0A7X1ZAX5"/>
<evidence type="ECO:0000313" key="3">
    <source>
        <dbReference type="Proteomes" id="UP000434582"/>
    </source>
</evidence>
<name>A0A7X1ZAX5_9PROT</name>
<sequence length="323" mass="33063">MPPSVPIALAAGIASALLYASMLVLGPLLGAVPWFVSSVPLILAGLTLGRGAGLLACAAGVVAFALMSLSVVAGLLYLVSDTLPALVILSLALRPAPGVPSPQPSRPEDWYPPGEILARLALVPPVLIVGAALLAPAHEGGLTGFLGTSIGGALQQALSASGQDVLDPETRDAVVRNAVMLLPGMLAMSWLVRAVVAGALAQAIARRMGRALRPSPVYIAMQVPAWSGVLFGIVAILAVLFGGDLGYVAWSVAMGLSLPFMLLGFKLVHAVARRTPYPGMLLGVFYVVFLSVSALAIVAMVLAGLVEFLANLRRRAAGGASEE</sequence>
<dbReference type="EMBL" id="WIVE01000002">
    <property type="protein sequence ID" value="MQX35180.1"/>
    <property type="molecule type" value="Genomic_DNA"/>
</dbReference>
<protein>
    <submittedName>
        <fullName evidence="2">DUF2232 domain-containing protein</fullName>
    </submittedName>
</protein>
<evidence type="ECO:0000256" key="1">
    <source>
        <dbReference type="SAM" id="Phobius"/>
    </source>
</evidence>
<feature type="transmembrane region" description="Helical" evidence="1">
    <location>
        <begin position="280"/>
        <end position="306"/>
    </location>
</feature>
<accession>A0A7X1ZAX5</accession>
<reference evidence="2 3" key="1">
    <citation type="submission" date="2019-10" db="EMBL/GenBank/DDBJ databases">
        <title>Draft whole-genome sequence of the purple nonsulfur photosynthetic bacterium Roseospira navarrensis DSM 15114.</title>
        <authorList>
            <person name="Kyndt J.A."/>
            <person name="Meyer T.E."/>
        </authorList>
    </citation>
    <scope>NUCLEOTIDE SEQUENCE [LARGE SCALE GENOMIC DNA]</scope>
    <source>
        <strain evidence="2 3">DSM 15114</strain>
    </source>
</reference>
<organism evidence="2 3">
    <name type="scientific">Roseospira navarrensis</name>
    <dbReference type="NCBI Taxonomy" id="140058"/>
    <lineage>
        <taxon>Bacteria</taxon>
        <taxon>Pseudomonadati</taxon>
        <taxon>Pseudomonadota</taxon>
        <taxon>Alphaproteobacteria</taxon>
        <taxon>Rhodospirillales</taxon>
        <taxon>Rhodospirillaceae</taxon>
        <taxon>Roseospira</taxon>
    </lineage>
</organism>
<feature type="transmembrane region" description="Helical" evidence="1">
    <location>
        <begin position="247"/>
        <end position="268"/>
    </location>
</feature>
<keyword evidence="1" id="KW-1133">Transmembrane helix</keyword>